<evidence type="ECO:0000313" key="6">
    <source>
        <dbReference type="Proteomes" id="UP000008144"/>
    </source>
</evidence>
<reference evidence="5" key="3">
    <citation type="submission" date="2025-08" db="UniProtKB">
        <authorList>
            <consortium name="Ensembl"/>
        </authorList>
    </citation>
    <scope>IDENTIFICATION</scope>
</reference>
<evidence type="ECO:0000256" key="1">
    <source>
        <dbReference type="ARBA" id="ARBA00010495"/>
    </source>
</evidence>
<reference evidence="5" key="4">
    <citation type="submission" date="2025-09" db="UniProtKB">
        <authorList>
            <consortium name="Ensembl"/>
        </authorList>
    </citation>
    <scope>IDENTIFICATION</scope>
</reference>
<feature type="region of interest" description="Disordered" evidence="4">
    <location>
        <begin position="191"/>
        <end position="215"/>
    </location>
</feature>
<feature type="compositionally biased region" description="Polar residues" evidence="4">
    <location>
        <begin position="198"/>
        <end position="209"/>
    </location>
</feature>
<evidence type="ECO:0000256" key="4">
    <source>
        <dbReference type="SAM" id="MobiDB-lite"/>
    </source>
</evidence>
<organism evidence="5 6">
    <name type="scientific">Ciona intestinalis</name>
    <name type="common">Transparent sea squirt</name>
    <name type="synonym">Ascidia intestinalis</name>
    <dbReference type="NCBI Taxonomy" id="7719"/>
    <lineage>
        <taxon>Eukaryota</taxon>
        <taxon>Metazoa</taxon>
        <taxon>Chordata</taxon>
        <taxon>Tunicata</taxon>
        <taxon>Ascidiacea</taxon>
        <taxon>Phlebobranchia</taxon>
        <taxon>Cionidae</taxon>
        <taxon>Ciona</taxon>
    </lineage>
</organism>
<dbReference type="InterPro" id="IPR026246">
    <property type="entry name" value="Fsip1"/>
</dbReference>
<comment type="similarity">
    <text evidence="1">Belongs to the FSIP1 family.</text>
</comment>
<dbReference type="PANTHER" id="PTHR22012:SF2">
    <property type="entry name" value="FIBROUS SHEATH-INTERACTING PROTEIN 1"/>
    <property type="match status" value="1"/>
</dbReference>
<dbReference type="Ensembl" id="ENSCINT00000031939.1">
    <property type="protein sequence ID" value="ENSCINP00000030430.1"/>
    <property type="gene ID" value="ENSCING00000018774.1"/>
</dbReference>
<dbReference type="Proteomes" id="UP000008144">
    <property type="component" value="Chromosome 11"/>
</dbReference>
<dbReference type="HOGENOM" id="CLU_1282833_0_0_1"/>
<protein>
    <recommendedName>
        <fullName evidence="2">Fibrous sheath-interacting protein 1</fullName>
    </recommendedName>
</protein>
<evidence type="ECO:0000256" key="2">
    <source>
        <dbReference type="ARBA" id="ARBA00019480"/>
    </source>
</evidence>
<dbReference type="Pfam" id="PF15554">
    <property type="entry name" value="FSIP1"/>
    <property type="match status" value="1"/>
</dbReference>
<dbReference type="AlphaFoldDB" id="H2XL98"/>
<proteinExistence type="inferred from homology"/>
<name>H2XL98_CIOIN</name>
<evidence type="ECO:0000313" key="5">
    <source>
        <dbReference type="Ensembl" id="ENSCINP00000030430.1"/>
    </source>
</evidence>
<dbReference type="PANTHER" id="PTHR22012">
    <property type="entry name" value="FIBROUS SHEATH INTERACTING PROTEIN 1"/>
    <property type="match status" value="1"/>
</dbReference>
<accession>H2XL98</accession>
<reference evidence="5" key="2">
    <citation type="journal article" date="2008" name="Genome Biol.">
        <title>Improved genome assembly and evidence-based global gene model set for the chordate Ciona intestinalis: new insight into intron and operon populations.</title>
        <authorList>
            <person name="Satou Y."/>
            <person name="Mineta K."/>
            <person name="Ogasawara M."/>
            <person name="Sasakura Y."/>
            <person name="Shoguchi E."/>
            <person name="Ueno K."/>
            <person name="Yamada L."/>
            <person name="Matsumoto J."/>
            <person name="Wasserscheid J."/>
            <person name="Dewar K."/>
            <person name="Wiley G.B."/>
            <person name="Macmil S.L."/>
            <person name="Roe B.A."/>
            <person name="Zeller R.W."/>
            <person name="Hastings K.E."/>
            <person name="Lemaire P."/>
            <person name="Lindquist E."/>
            <person name="Endo T."/>
            <person name="Hotta K."/>
            <person name="Inaba K."/>
        </authorList>
    </citation>
    <scope>NUCLEOTIDE SEQUENCE [LARGE SCALE GENOMIC DNA]</scope>
    <source>
        <strain evidence="5">wild type</strain>
    </source>
</reference>
<keyword evidence="3" id="KW-0175">Coiled coil</keyword>
<sequence length="215" mass="24526">MTEEEKQRLSELLHDLNEEAFSETEMKMVPTQQNGYSPDPIELKRLQEIDFNLQQISTSFVNSTTSSVQSFPTDYEPVSQKISRSELTEAAHPRERMENIEQRLQQLDQEWRGKYDVESPRLSDNQLQQLLNDAYYDMSCTPSHTNLSSRISDHSSVVGNINEDSELVSTNIKLPRDVLDSLLNEARSELGINDDDSTVSSEYSETNSVKSEDLG</sequence>
<keyword evidence="6" id="KW-1185">Reference proteome</keyword>
<dbReference type="GeneTree" id="ENSGT00390000013879"/>
<dbReference type="EMBL" id="EAAA01000824">
    <property type="status" value="NOT_ANNOTATED_CDS"/>
    <property type="molecule type" value="Genomic_DNA"/>
</dbReference>
<evidence type="ECO:0000256" key="3">
    <source>
        <dbReference type="ARBA" id="ARBA00023054"/>
    </source>
</evidence>
<reference evidence="6" key="1">
    <citation type="journal article" date="2002" name="Science">
        <title>The draft genome of Ciona intestinalis: insights into chordate and vertebrate origins.</title>
        <authorList>
            <person name="Dehal P."/>
            <person name="Satou Y."/>
            <person name="Campbell R.K."/>
            <person name="Chapman J."/>
            <person name="Degnan B."/>
            <person name="De Tomaso A."/>
            <person name="Davidson B."/>
            <person name="Di Gregorio A."/>
            <person name="Gelpke M."/>
            <person name="Goodstein D.M."/>
            <person name="Harafuji N."/>
            <person name="Hastings K.E."/>
            <person name="Ho I."/>
            <person name="Hotta K."/>
            <person name="Huang W."/>
            <person name="Kawashima T."/>
            <person name="Lemaire P."/>
            <person name="Martinez D."/>
            <person name="Meinertzhagen I.A."/>
            <person name="Necula S."/>
            <person name="Nonaka M."/>
            <person name="Putnam N."/>
            <person name="Rash S."/>
            <person name="Saiga H."/>
            <person name="Satake M."/>
            <person name="Terry A."/>
            <person name="Yamada L."/>
            <person name="Wang H.G."/>
            <person name="Awazu S."/>
            <person name="Azumi K."/>
            <person name="Boore J."/>
            <person name="Branno M."/>
            <person name="Chin-Bow S."/>
            <person name="DeSantis R."/>
            <person name="Doyle S."/>
            <person name="Francino P."/>
            <person name="Keys D.N."/>
            <person name="Haga S."/>
            <person name="Hayashi H."/>
            <person name="Hino K."/>
            <person name="Imai K.S."/>
            <person name="Inaba K."/>
            <person name="Kano S."/>
            <person name="Kobayashi K."/>
            <person name="Kobayashi M."/>
            <person name="Lee B.I."/>
            <person name="Makabe K.W."/>
            <person name="Manohar C."/>
            <person name="Matassi G."/>
            <person name="Medina M."/>
            <person name="Mochizuki Y."/>
            <person name="Mount S."/>
            <person name="Morishita T."/>
            <person name="Miura S."/>
            <person name="Nakayama A."/>
            <person name="Nishizaka S."/>
            <person name="Nomoto H."/>
            <person name="Ohta F."/>
            <person name="Oishi K."/>
            <person name="Rigoutsos I."/>
            <person name="Sano M."/>
            <person name="Sasaki A."/>
            <person name="Sasakura Y."/>
            <person name="Shoguchi E."/>
            <person name="Shin-i T."/>
            <person name="Spagnuolo A."/>
            <person name="Stainier D."/>
            <person name="Suzuki M.M."/>
            <person name="Tassy O."/>
            <person name="Takatori N."/>
            <person name="Tokuoka M."/>
            <person name="Yagi K."/>
            <person name="Yoshizaki F."/>
            <person name="Wada S."/>
            <person name="Zhang C."/>
            <person name="Hyatt P.D."/>
            <person name="Larimer F."/>
            <person name="Detter C."/>
            <person name="Doggett N."/>
            <person name="Glavina T."/>
            <person name="Hawkins T."/>
            <person name="Richardson P."/>
            <person name="Lucas S."/>
            <person name="Kohara Y."/>
            <person name="Levine M."/>
            <person name="Satoh N."/>
            <person name="Rokhsar D.S."/>
        </authorList>
    </citation>
    <scope>NUCLEOTIDE SEQUENCE [LARGE SCALE GENOMIC DNA]</scope>
</reference>
<dbReference type="InParanoid" id="H2XL98"/>